<keyword evidence="2" id="KW-1185">Reference proteome</keyword>
<protein>
    <recommendedName>
        <fullName evidence="3">LamG domain-containing protein</fullName>
    </recommendedName>
</protein>
<gene>
    <name evidence="1" type="ORF">J8F10_08905</name>
</gene>
<evidence type="ECO:0000313" key="1">
    <source>
        <dbReference type="EMBL" id="MBP3955398.1"/>
    </source>
</evidence>
<dbReference type="EMBL" id="JAGKQQ010000001">
    <property type="protein sequence ID" value="MBP3955398.1"/>
    <property type="molecule type" value="Genomic_DNA"/>
</dbReference>
<evidence type="ECO:0008006" key="3">
    <source>
        <dbReference type="Google" id="ProtNLM"/>
    </source>
</evidence>
<evidence type="ECO:0000313" key="2">
    <source>
        <dbReference type="Proteomes" id="UP000676565"/>
    </source>
</evidence>
<sequence>MPFPNLAAKAPPAWVFRDAAFDLDFRNGRWWGGSIGTRTNFGNLITVSNGGVNGAYTGITADGKVRIFDANQFRNVLGVGLYAEASKTNRALHSRDLTQASAWTVGAGASVSRNQPGADVDATPNTATLITATTGGSTATVLQSITLASSQVIFSAFVRRVSGSGTVEMTQDGGATWVDITSQLNSIIYVRPNTGAATVTNPQIGFRLATTGNSIAVDFVQLEQGATVSTPKITTTTTRGLGAELHSFGDDGSSYNDGQRLIDTTHYNRLPMSQYIEFSGDFDGVTVATILGGGNLTTGRIQAQTSGVVRLNSSGLSVDTANTLTNGLGNINKVATRSNGAGGAICLNAGAIASSTGPKINLTDPTDDHIGIGNRGAGDQSLNGYIRRITFWRRELTDGEMLELTR</sequence>
<organism evidence="1 2">
    <name type="scientific">Gemmata palustris</name>
    <dbReference type="NCBI Taxonomy" id="2822762"/>
    <lineage>
        <taxon>Bacteria</taxon>
        <taxon>Pseudomonadati</taxon>
        <taxon>Planctomycetota</taxon>
        <taxon>Planctomycetia</taxon>
        <taxon>Gemmatales</taxon>
        <taxon>Gemmataceae</taxon>
        <taxon>Gemmata</taxon>
    </lineage>
</organism>
<reference evidence="1 2" key="1">
    <citation type="submission" date="2021-04" db="EMBL/GenBank/DDBJ databases">
        <authorList>
            <person name="Ivanova A."/>
        </authorList>
    </citation>
    <scope>NUCLEOTIDE SEQUENCE [LARGE SCALE GENOMIC DNA]</scope>
    <source>
        <strain evidence="1 2">G18</strain>
    </source>
</reference>
<name>A0ABS5BNU8_9BACT</name>
<comment type="caution">
    <text evidence="1">The sequence shown here is derived from an EMBL/GenBank/DDBJ whole genome shotgun (WGS) entry which is preliminary data.</text>
</comment>
<dbReference type="Proteomes" id="UP000676565">
    <property type="component" value="Unassembled WGS sequence"/>
</dbReference>
<dbReference type="RefSeq" id="WP_210653480.1">
    <property type="nucleotide sequence ID" value="NZ_JAGKQQ010000001.1"/>
</dbReference>
<accession>A0ABS5BNU8</accession>
<proteinExistence type="predicted"/>